<dbReference type="EMBL" id="CP007536">
    <property type="protein sequence ID" value="AIC15140.1"/>
    <property type="molecule type" value="Genomic_DNA"/>
</dbReference>
<evidence type="ECO:0000313" key="8">
    <source>
        <dbReference type="Proteomes" id="UP000027093"/>
    </source>
</evidence>
<dbReference type="InterPro" id="IPR029063">
    <property type="entry name" value="SAM-dependent_MTases_sf"/>
</dbReference>
<dbReference type="PANTHER" id="PTHR33841:SF1">
    <property type="entry name" value="DNA METHYLTRANSFERASE A"/>
    <property type="match status" value="1"/>
</dbReference>
<evidence type="ECO:0000256" key="5">
    <source>
        <dbReference type="ARBA" id="ARBA00047942"/>
    </source>
</evidence>
<dbReference type="GO" id="GO:0003676">
    <property type="term" value="F:nucleic acid binding"/>
    <property type="evidence" value="ECO:0007669"/>
    <property type="project" value="InterPro"/>
</dbReference>
<dbReference type="STRING" id="926571.NVIE_009150"/>
<dbReference type="GO" id="GO:0032259">
    <property type="term" value="P:methylation"/>
    <property type="evidence" value="ECO:0007669"/>
    <property type="project" value="UniProtKB-KW"/>
</dbReference>
<accession>A0A060HIJ7</accession>
<evidence type="ECO:0000313" key="7">
    <source>
        <dbReference type="EMBL" id="AIC15140.1"/>
    </source>
</evidence>
<evidence type="ECO:0000256" key="1">
    <source>
        <dbReference type="ARBA" id="ARBA00011900"/>
    </source>
</evidence>
<dbReference type="PROSITE" id="PS00092">
    <property type="entry name" value="N6_MTASE"/>
    <property type="match status" value="1"/>
</dbReference>
<keyword evidence="3 7" id="KW-0808">Transferase</keyword>
<reference evidence="7 8" key="1">
    <citation type="journal article" date="2014" name="Int. J. Syst. Evol. Microbiol.">
        <title>Nitrososphaera viennensis gen. nov., sp. nov., an aerobic and mesophilic, ammonia-oxidizing archaeon from soil and a member of the archaeal phylum Thaumarchaeota.</title>
        <authorList>
            <person name="Stieglmeier M."/>
            <person name="Klingl A."/>
            <person name="Alves R.J."/>
            <person name="Rittmann S.K."/>
            <person name="Melcher M."/>
            <person name="Leisch N."/>
            <person name="Schleper C."/>
        </authorList>
    </citation>
    <scope>NUCLEOTIDE SEQUENCE [LARGE SCALE GENOMIC DNA]</scope>
    <source>
        <strain evidence="7">EN76</strain>
    </source>
</reference>
<dbReference type="PANTHER" id="PTHR33841">
    <property type="entry name" value="DNA METHYLTRANSFERASE YEEA-RELATED"/>
    <property type="match status" value="1"/>
</dbReference>
<sequence length="1383" mass="157498">MAAGNHYVNLIIQALGLEPASFHPAPFNFSQKPAPNVWKAFSIETVFPIFKINAPRGKVVDIRSFVGGIQADTYVIIAELDSAVVLCIKRVNKQKGEQPLILPLRTEEDFDRVVNVLRKNNFTSDQLSAHMSISTVVDELKSGAERYFINRGLFSNYFLRERLDKTLSDRKRNIQSESAGFLSKFPYGIPSDFSAVSTVLNALGYRANSNKISGGGNIEYELFSGSNRLTTVVAIAADAENLDVMRSDDRSVPSVQAVAALDRCQWAILTNGRLWRLYSSKVSSASTNYFEVDIDGITDEKDPKLKYFLSLFSANALEPKGSESDLDVIFEEGIQYAKELEDNLRNKVFEKQLFLDLVRAVIKHSPSKKYSEEVLAEGKKRALKLLYRLLFILYAESRNLLPTGDSRYEHISMSKLRERLPSLEKEGNGAQAWQALQNLFKAISSGDPNVNVPQYDGALFEHDKDIDSLEVLNKHLVPALRALTEIDGKGIDYQNLGVRQLGSLYEALLEYTVSQAQTDLVIIKDEILDMSFISDLKGKPERIIERGDIYLTSGGLARKGTGSYYTPDKIVKFLVKKGLEPIFADREKKFVQQLDVWHKTRSEEAAIKSTEVLLDIQVVDPAMGSGHFLVSVVDEITRWIMGILERHPDAPLASEIGKDREEIILEQEKKGIKLDRELLTFNVILKRRVMKRCVFGVDINPLAVELAKLSLWLDSFTIGTPLTFLDHHIRAGDSLIGLWMNNLKTKGQDSTTLDVWTDNVESIGDILQRISYPADLTMDEVKKSKGSYEDFKEKNKPLKVLLDMQAASVIDPELADKLPRNLKLVEDTVRLGNIDKVSWSAPIKKVMEYAEKYRFFHWELEFPDAFSDERRGFDLVVMNPPWDAVKPEDDDFFSQYYPQFRRLRSKPEKEKVKRKLINDASIAKAFRDYTERIERKVSFYKLSGQYVRRGGGDTDMWKLFLERALTLQAKNGTLSMVIPSGIVINEGAKTLRTALLERRIRHLYEFENAKGIFPDVHRSYKFVTLVVDNAEPSQDFPAAFYVHEMAFLDSDIEHDKIVKLSRQFIQLVSPSSFSIPEIKGINEFEIFSKLYNNHPLLSEGIDDGKWTFKFVTEMHRTNAAGLFEQLGRGWQLFEGKCFHQFILNYEKPTLSVSSVKGLEWTSKIREYGRFNKEIHQVPRLVFRDVAASTNVRGMIACIIPKHTFVANTAPVIIPRYNGELLLEGEYLKTIAYLAGIFNSTTFDFLIRRRITMHLNFFYIEQTPVPSRKNNALVNEIVKISAELSSPDERFAELAKTARSGYGSVDIKKRIELTAKLDALVAYHYGLSRQEYEYILSTFTGFEEDDKLKDITEVKWDDTLIRKFNGEVRKRALGYFDATDKGEN</sequence>
<keyword evidence="4" id="KW-0949">S-adenosyl-L-methionine</keyword>
<evidence type="ECO:0000256" key="2">
    <source>
        <dbReference type="ARBA" id="ARBA00022603"/>
    </source>
</evidence>
<dbReference type="EC" id="2.1.1.72" evidence="1"/>
<dbReference type="Gene3D" id="3.40.50.150">
    <property type="entry name" value="Vaccinia Virus protein VP39"/>
    <property type="match status" value="2"/>
</dbReference>
<evidence type="ECO:0000256" key="3">
    <source>
        <dbReference type="ARBA" id="ARBA00022679"/>
    </source>
</evidence>
<gene>
    <name evidence="7" type="ORF">NVIE_009150</name>
</gene>
<keyword evidence="8" id="KW-1185">Reference proteome</keyword>
<dbReference type="KEGG" id="nvn:NVIE_009150"/>
<dbReference type="GO" id="GO:0009007">
    <property type="term" value="F:site-specific DNA-methyltransferase (adenine-specific) activity"/>
    <property type="evidence" value="ECO:0007669"/>
    <property type="project" value="UniProtKB-EC"/>
</dbReference>
<keyword evidence="2 7" id="KW-0489">Methyltransferase</keyword>
<comment type="catalytic activity">
    <reaction evidence="5">
        <text>a 2'-deoxyadenosine in DNA + S-adenosyl-L-methionine = an N(6)-methyl-2'-deoxyadenosine in DNA + S-adenosyl-L-homocysteine + H(+)</text>
        <dbReference type="Rhea" id="RHEA:15197"/>
        <dbReference type="Rhea" id="RHEA-COMP:12418"/>
        <dbReference type="Rhea" id="RHEA-COMP:12419"/>
        <dbReference type="ChEBI" id="CHEBI:15378"/>
        <dbReference type="ChEBI" id="CHEBI:57856"/>
        <dbReference type="ChEBI" id="CHEBI:59789"/>
        <dbReference type="ChEBI" id="CHEBI:90615"/>
        <dbReference type="ChEBI" id="CHEBI:90616"/>
        <dbReference type="EC" id="2.1.1.72"/>
    </reaction>
</comment>
<dbReference type="GO" id="GO:0006304">
    <property type="term" value="P:DNA modification"/>
    <property type="evidence" value="ECO:0007669"/>
    <property type="project" value="InterPro"/>
</dbReference>
<proteinExistence type="predicted"/>
<dbReference type="SUPFAM" id="SSF53335">
    <property type="entry name" value="S-adenosyl-L-methionine-dependent methyltransferases"/>
    <property type="match status" value="1"/>
</dbReference>
<organism evidence="7 8">
    <name type="scientific">Nitrososphaera viennensis EN76</name>
    <dbReference type="NCBI Taxonomy" id="926571"/>
    <lineage>
        <taxon>Archaea</taxon>
        <taxon>Nitrososphaerota</taxon>
        <taxon>Nitrososphaeria</taxon>
        <taxon>Nitrososphaerales</taxon>
        <taxon>Nitrososphaeraceae</taxon>
        <taxon>Nitrososphaera</taxon>
    </lineage>
</organism>
<dbReference type="InterPro" id="IPR002052">
    <property type="entry name" value="DNA_methylase_N6_adenine_CS"/>
</dbReference>
<dbReference type="Proteomes" id="UP000027093">
    <property type="component" value="Chromosome"/>
</dbReference>
<evidence type="ECO:0000259" key="6">
    <source>
        <dbReference type="Pfam" id="PF07669"/>
    </source>
</evidence>
<dbReference type="HOGENOM" id="CLU_256886_0_0_2"/>
<dbReference type="InterPro" id="IPR011639">
    <property type="entry name" value="MethylTrfase_TaqI-like_dom"/>
</dbReference>
<feature type="domain" description="Type II methyltransferase M.TaqI-like" evidence="6">
    <location>
        <begin position="693"/>
        <end position="891"/>
    </location>
</feature>
<dbReference type="Pfam" id="PF07669">
    <property type="entry name" value="Eco57I"/>
    <property type="match status" value="2"/>
</dbReference>
<feature type="domain" description="Type II methyltransferase M.TaqI-like" evidence="6">
    <location>
        <begin position="938"/>
        <end position="1013"/>
    </location>
</feature>
<dbReference type="REBASE" id="87729">
    <property type="entry name" value="NviEN76ORF9150P"/>
</dbReference>
<protein>
    <recommendedName>
        <fullName evidence="1">site-specific DNA-methyltransferase (adenine-specific)</fullName>
        <ecNumber evidence="1">2.1.1.72</ecNumber>
    </recommendedName>
</protein>
<dbReference type="PRINTS" id="PR00507">
    <property type="entry name" value="N12N6MTFRASE"/>
</dbReference>
<evidence type="ECO:0000256" key="4">
    <source>
        <dbReference type="ARBA" id="ARBA00022691"/>
    </source>
</evidence>
<name>A0A060HIJ7_9ARCH</name>
<dbReference type="InterPro" id="IPR050953">
    <property type="entry name" value="N4_N6_ade-DNA_methylase"/>
</dbReference>